<dbReference type="EMBL" id="BKAJ01000168">
    <property type="protein sequence ID" value="GEP60520.1"/>
    <property type="molecule type" value="Genomic_DNA"/>
</dbReference>
<keyword evidence="3" id="KW-1185">Reference proteome</keyword>
<evidence type="ECO:0000313" key="2">
    <source>
        <dbReference type="EMBL" id="GEP60520.1"/>
    </source>
</evidence>
<organism evidence="2 3">
    <name type="scientific">Reyranella soli</name>
    <dbReference type="NCBI Taxonomy" id="1230389"/>
    <lineage>
        <taxon>Bacteria</taxon>
        <taxon>Pseudomonadati</taxon>
        <taxon>Pseudomonadota</taxon>
        <taxon>Alphaproteobacteria</taxon>
        <taxon>Hyphomicrobiales</taxon>
        <taxon>Reyranellaceae</taxon>
        <taxon>Reyranella</taxon>
    </lineage>
</organism>
<accession>A0A512NNK0</accession>
<name>A0A512NNK0_9HYPH</name>
<proteinExistence type="predicted"/>
<dbReference type="AlphaFoldDB" id="A0A512NNK0"/>
<feature type="signal peptide" evidence="1">
    <location>
        <begin position="1"/>
        <end position="24"/>
    </location>
</feature>
<dbReference type="Proteomes" id="UP000321058">
    <property type="component" value="Unassembled WGS sequence"/>
</dbReference>
<sequence length="311" mass="33283">MSVMVRRGLLAAFTMLMLAVGAMAQQPPAIGKQQSFPTPDAAADALNDAARRGDSKALEAILGAPWDALTPLQSDGFKRDLAAYFSQWDKQHKVTLDSASNGAKATVEVGTTGWTLPMPIVKDGVAWRFDSIAGFNEMIARELGRNEFGAIQTLLAIGDAERDYAVLDPTKSGGTAYARRLLSSAGKKDGLYWPTTPGEPKSPLGAQVAHSQPDGKFPGDHYGYNFRLLYAQGAAAPGGARDYIIRGRMIGGFGAIAWPLRYGETGIMTFIMGPDGIVYQRDLGPNTAQFAASIVAFNPEKGWERADLTPP</sequence>
<dbReference type="InterPro" id="IPR021556">
    <property type="entry name" value="DUF2950"/>
</dbReference>
<comment type="caution">
    <text evidence="2">The sequence shown here is derived from an EMBL/GenBank/DDBJ whole genome shotgun (WGS) entry which is preliminary data.</text>
</comment>
<keyword evidence="1" id="KW-0732">Signal</keyword>
<dbReference type="OrthoDB" id="108782at2"/>
<evidence type="ECO:0000256" key="1">
    <source>
        <dbReference type="SAM" id="SignalP"/>
    </source>
</evidence>
<gene>
    <name evidence="2" type="ORF">RSO01_76860</name>
</gene>
<dbReference type="RefSeq" id="WP_147155865.1">
    <property type="nucleotide sequence ID" value="NZ_BKAJ01000168.1"/>
</dbReference>
<feature type="chain" id="PRO_5021926697" description="DUF2950 domain-containing protein" evidence="1">
    <location>
        <begin position="25"/>
        <end position="311"/>
    </location>
</feature>
<reference evidence="2 3" key="1">
    <citation type="submission" date="2019-07" db="EMBL/GenBank/DDBJ databases">
        <title>Whole genome shotgun sequence of Reyranella soli NBRC 108950.</title>
        <authorList>
            <person name="Hosoyama A."/>
            <person name="Uohara A."/>
            <person name="Ohji S."/>
            <person name="Ichikawa N."/>
        </authorList>
    </citation>
    <scope>NUCLEOTIDE SEQUENCE [LARGE SCALE GENOMIC DNA]</scope>
    <source>
        <strain evidence="2 3">NBRC 108950</strain>
    </source>
</reference>
<evidence type="ECO:0000313" key="3">
    <source>
        <dbReference type="Proteomes" id="UP000321058"/>
    </source>
</evidence>
<dbReference type="Pfam" id="PF11453">
    <property type="entry name" value="DUF2950"/>
    <property type="match status" value="1"/>
</dbReference>
<protein>
    <recommendedName>
        <fullName evidence="4">DUF2950 domain-containing protein</fullName>
    </recommendedName>
</protein>
<evidence type="ECO:0008006" key="4">
    <source>
        <dbReference type="Google" id="ProtNLM"/>
    </source>
</evidence>